<protein>
    <submittedName>
        <fullName evidence="1">Uncharacterized protein</fullName>
    </submittedName>
</protein>
<reference evidence="1 2" key="1">
    <citation type="submission" date="2015-09" db="EMBL/GenBank/DDBJ databases">
        <title>Sorangium comparison.</title>
        <authorList>
            <person name="Zaburannyi N."/>
            <person name="Bunk B."/>
            <person name="Overmann J."/>
            <person name="Mueller R."/>
        </authorList>
    </citation>
    <scope>NUCLEOTIDE SEQUENCE [LARGE SCALE GENOMIC DNA]</scope>
    <source>
        <strain evidence="1 2">So ce836</strain>
    </source>
</reference>
<organism evidence="1 2">
    <name type="scientific">Sorangium cellulosum</name>
    <name type="common">Polyangium cellulosum</name>
    <dbReference type="NCBI Taxonomy" id="56"/>
    <lineage>
        <taxon>Bacteria</taxon>
        <taxon>Pseudomonadati</taxon>
        <taxon>Myxococcota</taxon>
        <taxon>Polyangia</taxon>
        <taxon>Polyangiales</taxon>
        <taxon>Polyangiaceae</taxon>
        <taxon>Sorangium</taxon>
    </lineage>
</organism>
<evidence type="ECO:0000313" key="1">
    <source>
        <dbReference type="EMBL" id="AUX33512.1"/>
    </source>
</evidence>
<dbReference type="AlphaFoldDB" id="A0A4V0NGK7"/>
<evidence type="ECO:0000313" key="2">
    <source>
        <dbReference type="Proteomes" id="UP000295497"/>
    </source>
</evidence>
<dbReference type="EMBL" id="CP012672">
    <property type="protein sequence ID" value="AUX33512.1"/>
    <property type="molecule type" value="Genomic_DNA"/>
</dbReference>
<dbReference type="Proteomes" id="UP000295497">
    <property type="component" value="Chromosome"/>
</dbReference>
<dbReference type="RefSeq" id="WP_129576867.1">
    <property type="nucleotide sequence ID" value="NZ_CP012672.1"/>
</dbReference>
<accession>A0A4V0NGK7</accession>
<gene>
    <name evidence="1" type="ORF">SOCE836_056720</name>
</gene>
<sequence>MFMHFTIHGIKAHRVQDHPFDPLNTSVELYQTWHLSNIDPLVPIADKPASSFTRLGFSTRGGPDDGVSFREKEARTVVDPQIIFGLPDDVFVSGKKTRFVIDYHHWESDGSTAKVRAAFSNGTLAFLLKVWKESHGDQAASRARLEGWLKDNWQQVLKGAIAAAGMASSPWVAVGTSILPVVELLVDVARNNSDDYIDMHRFVVELSGEGAPGQMKWRVIPPSGATPDWVAGQGKQELVVRAEDGGGDNLFDVRYVFRMID</sequence>
<proteinExistence type="predicted"/>
<name>A0A4V0NGK7_SORCE</name>